<evidence type="ECO:0000256" key="1">
    <source>
        <dbReference type="SAM" id="MobiDB-lite"/>
    </source>
</evidence>
<feature type="region of interest" description="Disordered" evidence="1">
    <location>
        <begin position="1"/>
        <end position="27"/>
    </location>
</feature>
<gene>
    <name evidence="2" type="ORF">BS50DRAFT_409069</name>
</gene>
<dbReference type="AlphaFoldDB" id="A0A2T2NL47"/>
<name>A0A2T2NL47_CORCC</name>
<accession>A0A2T2NL47</accession>
<protein>
    <submittedName>
        <fullName evidence="2">Uncharacterized protein</fullName>
    </submittedName>
</protein>
<dbReference type="Proteomes" id="UP000240883">
    <property type="component" value="Unassembled WGS sequence"/>
</dbReference>
<feature type="region of interest" description="Disordered" evidence="1">
    <location>
        <begin position="111"/>
        <end position="141"/>
    </location>
</feature>
<proteinExistence type="predicted"/>
<reference evidence="2 3" key="1">
    <citation type="journal article" date="2018" name="Front. Microbiol.">
        <title>Genome-Wide Analysis of Corynespora cassiicola Leaf Fall Disease Putative Effectors.</title>
        <authorList>
            <person name="Lopez D."/>
            <person name="Ribeiro S."/>
            <person name="Label P."/>
            <person name="Fumanal B."/>
            <person name="Venisse J.S."/>
            <person name="Kohler A."/>
            <person name="de Oliveira R.R."/>
            <person name="Labutti K."/>
            <person name="Lipzen A."/>
            <person name="Lail K."/>
            <person name="Bauer D."/>
            <person name="Ohm R.A."/>
            <person name="Barry K.W."/>
            <person name="Spatafora J."/>
            <person name="Grigoriev I.V."/>
            <person name="Martin F.M."/>
            <person name="Pujade-Renaud V."/>
        </authorList>
    </citation>
    <scope>NUCLEOTIDE SEQUENCE [LARGE SCALE GENOMIC DNA]</scope>
    <source>
        <strain evidence="2 3">Philippines</strain>
    </source>
</reference>
<evidence type="ECO:0000313" key="2">
    <source>
        <dbReference type="EMBL" id="PSN66161.1"/>
    </source>
</evidence>
<dbReference type="EMBL" id="KZ678136">
    <property type="protein sequence ID" value="PSN66161.1"/>
    <property type="molecule type" value="Genomic_DNA"/>
</dbReference>
<sequence length="169" mass="18617">MTLVLSEPRGPARISPPKGHTSFAQASPPDYSGTLYAGENAHASRLFLQTLSPWRPLRPHCRRCHPAARRRISGQTVAHALRTLTLPRFARYEYRISGIFHRPLGLACPSQRVLTSGPHGPGPRDSLAEPQPSRNRCAEGSIAVPCPGSSLWQIGIFRRRNGPRVGLYV</sequence>
<keyword evidence="3" id="KW-1185">Reference proteome</keyword>
<evidence type="ECO:0000313" key="3">
    <source>
        <dbReference type="Proteomes" id="UP000240883"/>
    </source>
</evidence>
<organism evidence="2 3">
    <name type="scientific">Corynespora cassiicola Philippines</name>
    <dbReference type="NCBI Taxonomy" id="1448308"/>
    <lineage>
        <taxon>Eukaryota</taxon>
        <taxon>Fungi</taxon>
        <taxon>Dikarya</taxon>
        <taxon>Ascomycota</taxon>
        <taxon>Pezizomycotina</taxon>
        <taxon>Dothideomycetes</taxon>
        <taxon>Pleosporomycetidae</taxon>
        <taxon>Pleosporales</taxon>
        <taxon>Corynesporascaceae</taxon>
        <taxon>Corynespora</taxon>
    </lineage>
</organism>